<evidence type="ECO:0000313" key="2">
    <source>
        <dbReference type="EMBL" id="KIY71846.1"/>
    </source>
</evidence>
<name>A0A0D7BQG7_9AGAR</name>
<keyword evidence="3" id="KW-1185">Reference proteome</keyword>
<reference evidence="2 3" key="1">
    <citation type="journal article" date="2015" name="Fungal Genet. Biol.">
        <title>Evolution of novel wood decay mechanisms in Agaricales revealed by the genome sequences of Fistulina hepatica and Cylindrobasidium torrendii.</title>
        <authorList>
            <person name="Floudas D."/>
            <person name="Held B.W."/>
            <person name="Riley R."/>
            <person name="Nagy L.G."/>
            <person name="Koehler G."/>
            <person name="Ransdell A.S."/>
            <person name="Younus H."/>
            <person name="Chow J."/>
            <person name="Chiniquy J."/>
            <person name="Lipzen A."/>
            <person name="Tritt A."/>
            <person name="Sun H."/>
            <person name="Haridas S."/>
            <person name="LaButti K."/>
            <person name="Ohm R.A."/>
            <person name="Kues U."/>
            <person name="Blanchette R.A."/>
            <person name="Grigoriev I.V."/>
            <person name="Minto R.E."/>
            <person name="Hibbett D.S."/>
        </authorList>
    </citation>
    <scope>NUCLEOTIDE SEQUENCE [LARGE SCALE GENOMIC DNA]</scope>
    <source>
        <strain evidence="2 3">FP15055 ss-10</strain>
    </source>
</reference>
<dbReference type="OrthoDB" id="10435492at2759"/>
<proteinExistence type="predicted"/>
<evidence type="ECO:0000256" key="1">
    <source>
        <dbReference type="SAM" id="SignalP"/>
    </source>
</evidence>
<organism evidence="2 3">
    <name type="scientific">Cylindrobasidium torrendii FP15055 ss-10</name>
    <dbReference type="NCBI Taxonomy" id="1314674"/>
    <lineage>
        <taxon>Eukaryota</taxon>
        <taxon>Fungi</taxon>
        <taxon>Dikarya</taxon>
        <taxon>Basidiomycota</taxon>
        <taxon>Agaricomycotina</taxon>
        <taxon>Agaricomycetes</taxon>
        <taxon>Agaricomycetidae</taxon>
        <taxon>Agaricales</taxon>
        <taxon>Marasmiineae</taxon>
        <taxon>Physalacriaceae</taxon>
        <taxon>Cylindrobasidium</taxon>
    </lineage>
</organism>
<keyword evidence="1" id="KW-0732">Signal</keyword>
<dbReference type="AlphaFoldDB" id="A0A0D7BQG7"/>
<feature type="signal peptide" evidence="1">
    <location>
        <begin position="1"/>
        <end position="17"/>
    </location>
</feature>
<gene>
    <name evidence="2" type="ORF">CYLTODRAFT_450515</name>
</gene>
<protein>
    <submittedName>
        <fullName evidence="2">Uncharacterized protein</fullName>
    </submittedName>
</protein>
<dbReference type="EMBL" id="KN880450">
    <property type="protein sequence ID" value="KIY71846.1"/>
    <property type="molecule type" value="Genomic_DNA"/>
</dbReference>
<feature type="chain" id="PRO_5002317211" evidence="1">
    <location>
        <begin position="18"/>
        <end position="68"/>
    </location>
</feature>
<accession>A0A0D7BQG7</accession>
<evidence type="ECO:0000313" key="3">
    <source>
        <dbReference type="Proteomes" id="UP000054007"/>
    </source>
</evidence>
<sequence length="68" mass="7061">MQFFAIALALFASVVAAETVCSCQDATTVSCIVDGIQTFPYSCQTPKNDFTGVCEGEDGSAACNPPAF</sequence>
<dbReference type="Proteomes" id="UP000054007">
    <property type="component" value="Unassembled WGS sequence"/>
</dbReference>